<gene>
    <name evidence="1" type="ORF">CCDG5_2040</name>
</gene>
<dbReference type="EMBL" id="LM995447">
    <property type="protein sequence ID" value="CDZ25132.1"/>
    <property type="molecule type" value="Genomic_DNA"/>
</dbReference>
<keyword evidence="2" id="KW-1185">Reference proteome</keyword>
<dbReference type="STRING" id="29343.CCDG5_2040"/>
<dbReference type="NCBIfam" id="NF041770">
    <property type="entry name" value="CFI_box_CTERM"/>
    <property type="match status" value="1"/>
</dbReference>
<dbReference type="KEGG" id="ccel:CCDG5_2040"/>
<organism evidence="1 2">
    <name type="scientific">[Clostridium] cellulosi</name>
    <dbReference type="NCBI Taxonomy" id="29343"/>
    <lineage>
        <taxon>Bacteria</taxon>
        <taxon>Bacillati</taxon>
        <taxon>Bacillota</taxon>
        <taxon>Clostridia</taxon>
        <taxon>Eubacteriales</taxon>
        <taxon>Oscillospiraceae</taxon>
        <taxon>Oscillospiraceae incertae sedis</taxon>
    </lineage>
</organism>
<dbReference type="Proteomes" id="UP000032431">
    <property type="component" value="Chromosome I"/>
</dbReference>
<proteinExistence type="predicted"/>
<dbReference type="PATRIC" id="fig|29343.3.peg.2166"/>
<reference evidence="2" key="1">
    <citation type="submission" date="2014-07" db="EMBL/GenBank/DDBJ databases">
        <authorList>
            <person name="Wibberg D."/>
        </authorList>
    </citation>
    <scope>NUCLEOTIDE SEQUENCE [LARGE SCALE GENOMIC DNA]</scope>
    <source>
        <strain evidence="2">DG5</strain>
    </source>
</reference>
<protein>
    <submittedName>
        <fullName evidence="1">Uncharacterized protein</fullName>
    </submittedName>
</protein>
<evidence type="ECO:0000313" key="1">
    <source>
        <dbReference type="EMBL" id="CDZ25132.1"/>
    </source>
</evidence>
<name>A0A078KRJ6_9FIRM</name>
<evidence type="ECO:0000313" key="2">
    <source>
        <dbReference type="Proteomes" id="UP000032431"/>
    </source>
</evidence>
<dbReference type="OrthoDB" id="583109at2"/>
<accession>A0A078KRJ6</accession>
<dbReference type="HOGENOM" id="CLU_1097482_0_0_9"/>
<dbReference type="AlphaFoldDB" id="A0A078KRJ6"/>
<sequence>MEIRTVTCPACGKSFEINTQIEKVTCNFCGNIFCAKTESAENNEALLDKAIQAITPKLIINPYVIELITKEKYSSAFNEYYAEISKSFDCFAAAYSDYSGDKEQFVKRYAESIYKKIKAVIGKEKFSKLKGLELENLIWVYVSFLIPSVLKYDAEYSENLADMLVLLWNNEHKNRKISKSSFEEINSGFKTKLCFITTAVCETLGRPDNCYELQAFRSFRDNYLKFQQGGPEQIQEYYLIAPMIVRAIDKSPKRKDIYKSIWERYLSKCLSFYEHNEYEQCRKTYTEMVETLRKEWL</sequence>
<dbReference type="InterPro" id="IPR049886">
    <property type="entry name" value="CFI_box_CTERM_dom"/>
</dbReference>